<dbReference type="AlphaFoldDB" id="A0A8H3FXE1"/>
<gene>
    <name evidence="10" type="primary">NST1</name>
    <name evidence="10" type="ORF">ALECFALPRED_005101</name>
</gene>
<dbReference type="InterPro" id="IPR025279">
    <property type="entry name" value="NST1"/>
</dbReference>
<evidence type="ECO:0000256" key="7">
    <source>
        <dbReference type="ARBA" id="ARBA00023054"/>
    </source>
</evidence>
<feature type="compositionally biased region" description="Low complexity" evidence="9">
    <location>
        <begin position="990"/>
        <end position="1008"/>
    </location>
</feature>
<proteinExistence type="inferred from homology"/>
<feature type="compositionally biased region" description="Pro residues" evidence="9">
    <location>
        <begin position="222"/>
        <end position="239"/>
    </location>
</feature>
<evidence type="ECO:0000256" key="5">
    <source>
        <dbReference type="ARBA" id="ARBA00022490"/>
    </source>
</evidence>
<feature type="region of interest" description="Disordered" evidence="9">
    <location>
        <begin position="355"/>
        <end position="413"/>
    </location>
</feature>
<dbReference type="GO" id="GO:0005737">
    <property type="term" value="C:cytoplasm"/>
    <property type="evidence" value="ECO:0007669"/>
    <property type="project" value="UniProtKB-SubCell"/>
</dbReference>
<evidence type="ECO:0000256" key="4">
    <source>
        <dbReference type="ARBA" id="ARBA00020733"/>
    </source>
</evidence>
<feature type="compositionally biased region" description="Polar residues" evidence="9">
    <location>
        <begin position="968"/>
        <end position="989"/>
    </location>
</feature>
<dbReference type="Proteomes" id="UP000664203">
    <property type="component" value="Unassembled WGS sequence"/>
</dbReference>
<dbReference type="EMBL" id="CAJPDR010000313">
    <property type="protein sequence ID" value="CAF9931830.1"/>
    <property type="molecule type" value="Genomic_DNA"/>
</dbReference>
<feature type="compositionally biased region" description="Polar residues" evidence="9">
    <location>
        <begin position="1094"/>
        <end position="1107"/>
    </location>
</feature>
<feature type="compositionally biased region" description="Low complexity" evidence="9">
    <location>
        <begin position="1"/>
        <end position="17"/>
    </location>
</feature>
<feature type="compositionally biased region" description="Polar residues" evidence="9">
    <location>
        <begin position="66"/>
        <end position="75"/>
    </location>
</feature>
<feature type="compositionally biased region" description="Acidic residues" evidence="9">
    <location>
        <begin position="384"/>
        <end position="412"/>
    </location>
</feature>
<feature type="region of interest" description="Disordered" evidence="9">
    <location>
        <begin position="137"/>
        <end position="267"/>
    </location>
</feature>
<sequence>MPSNTQTKTSSSKNQTKLSATKIVSKAASTKEIKTSGLPSEIMKPPETTKPNQLTGKANHRISSPGLAQSTSDITQEPLDDAPGSSGVNKKKQKRRQKEAARKAAEQHAMTGSQLAQEFANVADDAYQKIVKEMAAAQARGDADGYDYGVSDYGDPEQYEPDDGEDVSWEYTSNYAPPRTNGHALHNYASTELPGSKAKKKMGAKSSSAPQADYPTANHMPPSNPTSFQPPPPPPPPPLGQSLPSGTHRSTQNTSKDRIWNTSTAEERERIKEFWLSLGEEDRRSLVKVEKEAVLKKMKEQQKHSCSCTVCGRKRTAIEEELEVLYDAYYEELEQYANTQQILGQDGTIMAPPQFHHPMSRAPPNRHPQMLNGRSSRGRIQEIREDEEAVEEDDYSDEEEDDEISEDDDGEEQAAPATDFFNFGENLTVQDGILTVADDLLKNDGKKFIEMMEQLAERRMQREEEAQYAAAGMGHQSMQGHNHGPPLDDDGYDDDEDEEYDSQEYDEDDEEDDMGSMSEKDRMKEGRRMFQIFAARMFEQRVLTAYREKVALERQQKLLEELDDESRVGAQREAKKAKEAQKKKDKKRQHKQAKDEEKAKRDTEKAAEEAAAKVREEKKAEELRQRKEEQRRKKEAEKKAQEEERQRKEAEKQRRLQEAKEQQAEQERKQREQKDREKKKREEIKKKEREEREFKEKEAREKKEREARAEARAKSEAEAKTQTGKHESAVKQSVQTAQSIPKRPSPANGSSIAGSVPLGLHLPLTTSSHASPHLQIATPVVPKAPTPMRQRQPSFQESRNSSPKTSLPASSSSTTSPVAPAEPNETLTGPGKVAIQPILTQQSQPSSHYSPIGAPSGQVSQPPGLSSMPSMLANAFPSSTFGPPLSPMAQQSSHHPTLYSNQAVVGSNQYRNFMAPNGMPFPPANNGSRQMPPGRAGMMDPPPSQISPIGLSSIGPNDVSRYGLSRDNIPSHTHSRNTSASFDRSSFETPTTPAQAQPIARPAPIKRPLSVAPHQQGGNATHTSTDVDDLSNHLGSSALLDDTDVALTSNPNEPRRGSMAPGAPRSLRQGFGINSGFSDPVGTTRMDNLPRGMQNGNGNTWSAQQSPFGGPSMSGPLLWSNPPGFGRPSNSNAFGSIGSTSRTNPSRAATIRIAIRTVCEKMDGRPLNGQGSGWLRAEDLLHEVQSMKPAHEAPINSLEMFEICDIPGNIQNGDGSFTRLQDPSGWIIRYEPGRNSSISGSGRAIDIGSPVVGGAMPTIGGQRPFQQPGAF</sequence>
<feature type="compositionally biased region" description="Basic and acidic residues" evidence="9">
    <location>
        <begin position="592"/>
        <end position="729"/>
    </location>
</feature>
<comment type="caution">
    <text evidence="10">The sequence shown here is derived from an EMBL/GenBank/DDBJ whole genome shotgun (WGS) entry which is preliminary data.</text>
</comment>
<evidence type="ECO:0000256" key="8">
    <source>
        <dbReference type="RuleBase" id="RU049441"/>
    </source>
</evidence>
<evidence type="ECO:0000256" key="3">
    <source>
        <dbReference type="ARBA" id="ARBA00007112"/>
    </source>
</evidence>
<dbReference type="PANTHER" id="PTHR31780">
    <property type="entry name" value="STRESS RESPONSE PROTEIN NST1-RELATED"/>
    <property type="match status" value="1"/>
</dbReference>
<comment type="similarity">
    <text evidence="3 8">Belongs to the NST1 family.</text>
</comment>
<evidence type="ECO:0000256" key="6">
    <source>
        <dbReference type="ARBA" id="ARBA00023016"/>
    </source>
</evidence>
<accession>A0A8H3FXE1</accession>
<reference evidence="10" key="1">
    <citation type="submission" date="2021-03" db="EMBL/GenBank/DDBJ databases">
        <authorList>
            <person name="Tagirdzhanova G."/>
        </authorList>
    </citation>
    <scope>NUCLEOTIDE SEQUENCE</scope>
</reference>
<dbReference type="InterPro" id="IPR051195">
    <property type="entry name" value="Fungal_stress_NST1"/>
</dbReference>
<protein>
    <recommendedName>
        <fullName evidence="4 8">Stress response protein NST1</fullName>
    </recommendedName>
</protein>
<evidence type="ECO:0000256" key="9">
    <source>
        <dbReference type="SAM" id="MobiDB-lite"/>
    </source>
</evidence>
<comment type="subcellular location">
    <subcellularLocation>
        <location evidence="2 8">Cytoplasm</location>
    </subcellularLocation>
</comment>
<keyword evidence="7 8" id="KW-0175">Coiled coil</keyword>
<keyword evidence="11" id="KW-1185">Reference proteome</keyword>
<keyword evidence="5 8" id="KW-0963">Cytoplasm</keyword>
<dbReference type="OrthoDB" id="21629at2759"/>
<feature type="compositionally biased region" description="Polar residues" evidence="9">
    <location>
        <begin position="730"/>
        <end position="739"/>
    </location>
</feature>
<feature type="compositionally biased region" description="Polar residues" evidence="9">
    <location>
        <begin position="857"/>
        <end position="869"/>
    </location>
</feature>
<evidence type="ECO:0000313" key="10">
    <source>
        <dbReference type="EMBL" id="CAF9931830.1"/>
    </source>
</evidence>
<dbReference type="PANTHER" id="PTHR31780:SF10">
    <property type="entry name" value="LD36051P"/>
    <property type="match status" value="1"/>
</dbReference>
<feature type="compositionally biased region" description="Polar residues" evidence="9">
    <location>
        <begin position="838"/>
        <end position="849"/>
    </location>
</feature>
<organism evidence="10 11">
    <name type="scientific">Alectoria fallacina</name>
    <dbReference type="NCBI Taxonomy" id="1903189"/>
    <lineage>
        <taxon>Eukaryota</taxon>
        <taxon>Fungi</taxon>
        <taxon>Dikarya</taxon>
        <taxon>Ascomycota</taxon>
        <taxon>Pezizomycotina</taxon>
        <taxon>Lecanoromycetes</taxon>
        <taxon>OSLEUM clade</taxon>
        <taxon>Lecanoromycetidae</taxon>
        <taxon>Lecanorales</taxon>
        <taxon>Lecanorineae</taxon>
        <taxon>Parmeliaceae</taxon>
        <taxon>Alectoria</taxon>
    </lineage>
</organism>
<keyword evidence="6 8" id="KW-0346">Stress response</keyword>
<comment type="function">
    <text evidence="1 8">May act as a negative regulator of salt tolerance.</text>
</comment>
<feature type="region of interest" description="Disordered" evidence="9">
    <location>
        <begin position="950"/>
        <end position="1145"/>
    </location>
</feature>
<feature type="compositionally biased region" description="Basic and acidic residues" evidence="9">
    <location>
        <begin position="255"/>
        <end position="267"/>
    </location>
</feature>
<dbReference type="Pfam" id="PF13945">
    <property type="entry name" value="NST1"/>
    <property type="match status" value="1"/>
</dbReference>
<feature type="compositionally biased region" description="Basic and acidic residues" evidence="9">
    <location>
        <begin position="559"/>
        <end position="582"/>
    </location>
</feature>
<name>A0A8H3FXE1_9LECA</name>
<feature type="region of interest" description="Disordered" evidence="9">
    <location>
        <begin position="559"/>
        <end position="871"/>
    </location>
</feature>
<feature type="compositionally biased region" description="Polar residues" evidence="9">
    <location>
        <begin position="1128"/>
        <end position="1145"/>
    </location>
</feature>
<evidence type="ECO:0000256" key="2">
    <source>
        <dbReference type="ARBA" id="ARBA00004496"/>
    </source>
</evidence>
<feature type="compositionally biased region" description="Polar residues" evidence="9">
    <location>
        <begin position="789"/>
        <end position="800"/>
    </location>
</feature>
<feature type="compositionally biased region" description="Low complexity" evidence="9">
    <location>
        <begin position="801"/>
        <end position="823"/>
    </location>
</feature>
<feature type="region of interest" description="Disordered" evidence="9">
    <location>
        <begin position="1"/>
        <end position="113"/>
    </location>
</feature>
<feature type="compositionally biased region" description="Acidic residues" evidence="9">
    <location>
        <begin position="487"/>
        <end position="514"/>
    </location>
</feature>
<feature type="region of interest" description="Disordered" evidence="9">
    <location>
        <begin position="459"/>
        <end position="523"/>
    </location>
</feature>
<feature type="compositionally biased region" description="Acidic residues" evidence="9">
    <location>
        <begin position="154"/>
        <end position="168"/>
    </location>
</feature>
<evidence type="ECO:0000256" key="1">
    <source>
        <dbReference type="ARBA" id="ARBA00002545"/>
    </source>
</evidence>
<evidence type="ECO:0000313" key="11">
    <source>
        <dbReference type="Proteomes" id="UP000664203"/>
    </source>
</evidence>